<dbReference type="Pfam" id="PF01593">
    <property type="entry name" value="Amino_oxidase"/>
    <property type="match status" value="1"/>
</dbReference>
<dbReference type="Proteomes" id="UP001620409">
    <property type="component" value="Unassembled WGS sequence"/>
</dbReference>
<dbReference type="NCBIfam" id="NF005560">
    <property type="entry name" value="PRK07233.1"/>
    <property type="match status" value="1"/>
</dbReference>
<evidence type="ECO:0000313" key="3">
    <source>
        <dbReference type="Proteomes" id="UP001620409"/>
    </source>
</evidence>
<dbReference type="InterPro" id="IPR050464">
    <property type="entry name" value="Zeta_carotene_desat/Oxidored"/>
</dbReference>
<dbReference type="InterPro" id="IPR002937">
    <property type="entry name" value="Amino_oxidase"/>
</dbReference>
<dbReference type="PANTHER" id="PTHR42923:SF46">
    <property type="entry name" value="AMINE OXIDASE"/>
    <property type="match status" value="1"/>
</dbReference>
<feature type="domain" description="Amine oxidase" evidence="1">
    <location>
        <begin position="17"/>
        <end position="408"/>
    </location>
</feature>
<keyword evidence="3" id="KW-1185">Reference proteome</keyword>
<dbReference type="InterPro" id="IPR036188">
    <property type="entry name" value="FAD/NAD-bd_sf"/>
</dbReference>
<gene>
    <name evidence="2" type="ORF">ISP18_14540</name>
</gene>
<dbReference type="Gene3D" id="3.50.50.60">
    <property type="entry name" value="FAD/NAD(P)-binding domain"/>
    <property type="match status" value="1"/>
</dbReference>
<accession>A0ABW8IKS3</accession>
<protein>
    <submittedName>
        <fullName evidence="2">NAD(P)/FAD-dependent oxidoreductase</fullName>
    </submittedName>
</protein>
<sequence>MNDSSPTFDTAIVGAGFAGLVAGLRLAQTGKKVVILESEATPGGLAGTFEFDDGVCIEKFYHHWFNNDAYVPKLVEELGLSDSILTLPSNTGMYYNGRLWKLSTPIDVLRFSPLPFIDRLRLGWLVFQVRKVKDWKSIEHLTIREWLEPLCGKKVFKVVWEPLIRSKFSVFAEDINAVWFWKKLVLRGSTRDSGGGEQLAYFRGGFGRLAEALAERITVLNGEIRYGTPVVGSLTEGNKIQALVTSSGNVSAHNYLFTPSFKVIAQILKDAPEAWLDRLNRVNYLGNICLVMELTHSLSDTYWLNVNDPGFPFVGVIEHTNLDDSSHYAGRHIVFLSRYLAISDETWGMSDAAYLEYALPHLERMFPQFKRNWIKEFRIWRAEYAQPVTERNYSSYVPGQDTPYENALISTMAQIYPEDRGTNYAIREGDRIAALINRRFESV</sequence>
<reference evidence="2 3" key="1">
    <citation type="submission" date="2020-10" db="EMBL/GenBank/DDBJ databases">
        <title>Phylogeny of dyella-like bacteria.</title>
        <authorList>
            <person name="Fu J."/>
        </authorList>
    </citation>
    <scope>NUCLEOTIDE SEQUENCE [LARGE SCALE GENOMIC DNA]</scope>
    <source>
        <strain evidence="2 3">DHG40</strain>
    </source>
</reference>
<evidence type="ECO:0000313" key="2">
    <source>
        <dbReference type="EMBL" id="MFK2855817.1"/>
    </source>
</evidence>
<dbReference type="EMBL" id="JADIKI010000023">
    <property type="protein sequence ID" value="MFK2855817.1"/>
    <property type="molecule type" value="Genomic_DNA"/>
</dbReference>
<name>A0ABW8IKS3_9GAMM</name>
<dbReference type="PANTHER" id="PTHR42923">
    <property type="entry name" value="PROTOPORPHYRINOGEN OXIDASE"/>
    <property type="match status" value="1"/>
</dbReference>
<dbReference type="SUPFAM" id="SSF51905">
    <property type="entry name" value="FAD/NAD(P)-binding domain"/>
    <property type="match status" value="1"/>
</dbReference>
<comment type="caution">
    <text evidence="2">The sequence shown here is derived from an EMBL/GenBank/DDBJ whole genome shotgun (WGS) entry which is preliminary data.</text>
</comment>
<proteinExistence type="predicted"/>
<dbReference type="RefSeq" id="WP_380013365.1">
    <property type="nucleotide sequence ID" value="NZ_JADIKI010000023.1"/>
</dbReference>
<evidence type="ECO:0000259" key="1">
    <source>
        <dbReference type="Pfam" id="PF01593"/>
    </source>
</evidence>
<organism evidence="2 3">
    <name type="scientific">Dyella humi</name>
    <dbReference type="NCBI Taxonomy" id="1770547"/>
    <lineage>
        <taxon>Bacteria</taxon>
        <taxon>Pseudomonadati</taxon>
        <taxon>Pseudomonadota</taxon>
        <taxon>Gammaproteobacteria</taxon>
        <taxon>Lysobacterales</taxon>
        <taxon>Rhodanobacteraceae</taxon>
        <taxon>Dyella</taxon>
    </lineage>
</organism>